<comment type="similarity">
    <text evidence="1">Belongs to the LysR transcriptional regulatory family.</text>
</comment>
<keyword evidence="3" id="KW-0238">DNA-binding</keyword>
<evidence type="ECO:0000256" key="4">
    <source>
        <dbReference type="ARBA" id="ARBA00023159"/>
    </source>
</evidence>
<dbReference type="Gene3D" id="3.40.190.290">
    <property type="match status" value="1"/>
</dbReference>
<dbReference type="PANTHER" id="PTHR30293:SF0">
    <property type="entry name" value="NITROGEN ASSIMILATION REGULATORY PROTEIN NAC"/>
    <property type="match status" value="1"/>
</dbReference>
<evidence type="ECO:0000313" key="8">
    <source>
        <dbReference type="Proteomes" id="UP001169027"/>
    </source>
</evidence>
<keyword evidence="8" id="KW-1185">Reference proteome</keyword>
<accession>A0ABT8SEM0</accession>
<dbReference type="InterPro" id="IPR036390">
    <property type="entry name" value="WH_DNA-bd_sf"/>
</dbReference>
<dbReference type="EMBL" id="JAUKVY010000039">
    <property type="protein sequence ID" value="MDO1537373.1"/>
    <property type="molecule type" value="Genomic_DNA"/>
</dbReference>
<protein>
    <submittedName>
        <fullName evidence="7">LysR family transcriptional regulator</fullName>
    </submittedName>
</protein>
<dbReference type="RefSeq" id="WP_301815758.1">
    <property type="nucleotide sequence ID" value="NZ_JAUJZH010000039.1"/>
</dbReference>
<keyword evidence="2" id="KW-0805">Transcription regulation</keyword>
<dbReference type="PANTHER" id="PTHR30293">
    <property type="entry name" value="TRANSCRIPTIONAL REGULATORY PROTEIN NAC-RELATED"/>
    <property type="match status" value="1"/>
</dbReference>
<comment type="caution">
    <text evidence="7">The sequence shown here is derived from an EMBL/GenBank/DDBJ whole genome shotgun (WGS) entry which is preliminary data.</text>
</comment>
<evidence type="ECO:0000256" key="1">
    <source>
        <dbReference type="ARBA" id="ARBA00009437"/>
    </source>
</evidence>
<evidence type="ECO:0000313" key="7">
    <source>
        <dbReference type="EMBL" id="MDO1537373.1"/>
    </source>
</evidence>
<dbReference type="SUPFAM" id="SSF53850">
    <property type="entry name" value="Periplasmic binding protein-like II"/>
    <property type="match status" value="1"/>
</dbReference>
<proteinExistence type="inferred from homology"/>
<feature type="domain" description="HTH lysR-type" evidence="6">
    <location>
        <begin position="1"/>
        <end position="58"/>
    </location>
</feature>
<keyword evidence="4" id="KW-0010">Activator</keyword>
<evidence type="ECO:0000256" key="5">
    <source>
        <dbReference type="ARBA" id="ARBA00023163"/>
    </source>
</evidence>
<dbReference type="InterPro" id="IPR000847">
    <property type="entry name" value="LysR_HTH_N"/>
</dbReference>
<dbReference type="InterPro" id="IPR036388">
    <property type="entry name" value="WH-like_DNA-bd_sf"/>
</dbReference>
<dbReference type="SUPFAM" id="SSF46785">
    <property type="entry name" value="Winged helix' DNA-binding domain"/>
    <property type="match status" value="1"/>
</dbReference>
<organism evidence="7 8">
    <name type="scientific">Variovorax ginsengisoli</name>
    <dbReference type="NCBI Taxonomy" id="363844"/>
    <lineage>
        <taxon>Bacteria</taxon>
        <taxon>Pseudomonadati</taxon>
        <taxon>Pseudomonadota</taxon>
        <taxon>Betaproteobacteria</taxon>
        <taxon>Burkholderiales</taxon>
        <taxon>Comamonadaceae</taxon>
        <taxon>Variovorax</taxon>
    </lineage>
</organism>
<gene>
    <name evidence="7" type="ORF">Q2T77_34495</name>
</gene>
<evidence type="ECO:0000259" key="6">
    <source>
        <dbReference type="PROSITE" id="PS50931"/>
    </source>
</evidence>
<evidence type="ECO:0000256" key="3">
    <source>
        <dbReference type="ARBA" id="ARBA00023125"/>
    </source>
</evidence>
<dbReference type="PROSITE" id="PS50931">
    <property type="entry name" value="HTH_LYSR"/>
    <property type="match status" value="1"/>
</dbReference>
<dbReference type="InterPro" id="IPR005119">
    <property type="entry name" value="LysR_subst-bd"/>
</dbReference>
<dbReference type="PRINTS" id="PR00039">
    <property type="entry name" value="HTHLYSR"/>
</dbReference>
<dbReference type="Gene3D" id="1.10.10.10">
    <property type="entry name" value="Winged helix-like DNA-binding domain superfamily/Winged helix DNA-binding domain"/>
    <property type="match status" value="1"/>
</dbReference>
<name>A0ABT8SEM0_9BURK</name>
<evidence type="ECO:0000256" key="2">
    <source>
        <dbReference type="ARBA" id="ARBA00023015"/>
    </source>
</evidence>
<dbReference type="Pfam" id="PF00126">
    <property type="entry name" value="HTH_1"/>
    <property type="match status" value="1"/>
</dbReference>
<reference evidence="7" key="1">
    <citation type="submission" date="2023-06" db="EMBL/GenBank/DDBJ databases">
        <authorList>
            <person name="Jiang Y."/>
            <person name="Liu Q."/>
        </authorList>
    </citation>
    <scope>NUCLEOTIDE SEQUENCE</scope>
    <source>
        <strain evidence="7">CGMCC 1.12090</strain>
    </source>
</reference>
<dbReference type="Proteomes" id="UP001169027">
    <property type="component" value="Unassembled WGS sequence"/>
</dbReference>
<keyword evidence="5" id="KW-0804">Transcription</keyword>
<sequence length="311" mass="34565">MEIRQLEWFVTVADLGSFTKAAWLLQVPQPALSRQVRALEIELRQTLFHRNGRGVSLSEAGKRFLSHCRGILVQIERARTELDNSRDEPSGEVALGFPHSIARLITIPTVFEFRRQFPLGSLRVTEGLTFHLQEWLLAGRLDIALLHDPVPTPMLETLPLHEQNLYVVGSSRTKTPLPPTIELARLAELPLVLQGRPHPMRMLLETRLANIGCKLRIVQEIDAIAGIVDLVEADLGFAVVSINAIPKGAAKRFTSHKIVSPELKSVLVLAHSAERPLTSIARKTMLMLRQQLAISLARSSAEAAMQMTDSS</sequence>
<dbReference type="Pfam" id="PF03466">
    <property type="entry name" value="LysR_substrate"/>
    <property type="match status" value="1"/>
</dbReference>